<gene>
    <name evidence="4" type="ORF">HER39_07670</name>
</gene>
<dbReference type="Pfam" id="PF03816">
    <property type="entry name" value="LytR_cpsA_psr"/>
    <property type="match status" value="1"/>
</dbReference>
<sequence length="209" mass="22748">NWVPISNRTIPGTNQHYPPKGWIAPGVQKLDGYHALWYGRSREFATDYDRIQRQQCVQQAMIKQLAPATVLTRFQALAEAGEQVVETDIPAEQLSSFVSLAVKAKDQKVERLPIGPPDFGSAADNFVTYPDFALIHKRVQEMSTSAEETGAGSESGPARGEPSGTFTVRTAMVGQEPEITEEYLQQLAEAGDVDTLGALLADNGKCSVP</sequence>
<feature type="non-terminal residue" evidence="4">
    <location>
        <position position="1"/>
    </location>
</feature>
<dbReference type="PANTHER" id="PTHR33392:SF6">
    <property type="entry name" value="POLYISOPRENYL-TEICHOIC ACID--PEPTIDOGLYCAN TEICHOIC ACID TRANSFERASE TAGU"/>
    <property type="match status" value="1"/>
</dbReference>
<comment type="caution">
    <text evidence="4">The sequence shown here is derived from an EMBL/GenBank/DDBJ whole genome shotgun (WGS) entry which is preliminary data.</text>
</comment>
<feature type="region of interest" description="Disordered" evidence="2">
    <location>
        <begin position="143"/>
        <end position="174"/>
    </location>
</feature>
<dbReference type="EMBL" id="JAAZSR010000092">
    <property type="protein sequence ID" value="NKX50445.1"/>
    <property type="molecule type" value="Genomic_DNA"/>
</dbReference>
<evidence type="ECO:0000313" key="4">
    <source>
        <dbReference type="EMBL" id="NKX50445.1"/>
    </source>
</evidence>
<organism evidence="4 5">
    <name type="scientific">Arthrobacter deserti</name>
    <dbReference type="NCBI Taxonomy" id="1742687"/>
    <lineage>
        <taxon>Bacteria</taxon>
        <taxon>Bacillati</taxon>
        <taxon>Actinomycetota</taxon>
        <taxon>Actinomycetes</taxon>
        <taxon>Micrococcales</taxon>
        <taxon>Micrococcaceae</taxon>
        <taxon>Arthrobacter</taxon>
    </lineage>
</organism>
<feature type="domain" description="Cell envelope-related transcriptional attenuator" evidence="3">
    <location>
        <begin position="23"/>
        <end position="65"/>
    </location>
</feature>
<dbReference type="Gene3D" id="3.40.630.190">
    <property type="entry name" value="LCP protein"/>
    <property type="match status" value="1"/>
</dbReference>
<reference evidence="4 5" key="1">
    <citation type="submission" date="2020-04" db="EMBL/GenBank/DDBJ databases">
        <authorList>
            <person name="Liu S."/>
        </authorList>
    </citation>
    <scope>NUCLEOTIDE SEQUENCE [LARGE SCALE GENOMIC DNA]</scope>
    <source>
        <strain evidence="4 5">CGMCC 1.15091</strain>
    </source>
</reference>
<evidence type="ECO:0000256" key="1">
    <source>
        <dbReference type="ARBA" id="ARBA00006068"/>
    </source>
</evidence>
<evidence type="ECO:0000259" key="3">
    <source>
        <dbReference type="Pfam" id="PF03816"/>
    </source>
</evidence>
<accession>A0ABX1JPA0</accession>
<dbReference type="InterPro" id="IPR050922">
    <property type="entry name" value="LytR/CpsA/Psr_CW_biosynth"/>
</dbReference>
<dbReference type="PANTHER" id="PTHR33392">
    <property type="entry name" value="POLYISOPRENYL-TEICHOIC ACID--PEPTIDOGLYCAN TEICHOIC ACID TRANSFERASE TAGU"/>
    <property type="match status" value="1"/>
</dbReference>
<protein>
    <submittedName>
        <fullName evidence="4">LCP family protein</fullName>
    </submittedName>
</protein>
<dbReference type="InterPro" id="IPR004474">
    <property type="entry name" value="LytR_CpsA_psr"/>
</dbReference>
<evidence type="ECO:0000256" key="2">
    <source>
        <dbReference type="SAM" id="MobiDB-lite"/>
    </source>
</evidence>
<keyword evidence="5" id="KW-1185">Reference proteome</keyword>
<dbReference type="Proteomes" id="UP000523795">
    <property type="component" value="Unassembled WGS sequence"/>
</dbReference>
<name>A0ABX1JPA0_9MICC</name>
<proteinExistence type="inferred from homology"/>
<comment type="similarity">
    <text evidence="1">Belongs to the LytR/CpsA/Psr (LCP) family.</text>
</comment>
<evidence type="ECO:0000313" key="5">
    <source>
        <dbReference type="Proteomes" id="UP000523795"/>
    </source>
</evidence>